<organism evidence="2 3">
    <name type="scientific">Mucilaginibacter limnophilus</name>
    <dbReference type="NCBI Taxonomy" id="1932778"/>
    <lineage>
        <taxon>Bacteria</taxon>
        <taxon>Pseudomonadati</taxon>
        <taxon>Bacteroidota</taxon>
        <taxon>Sphingobacteriia</taxon>
        <taxon>Sphingobacteriales</taxon>
        <taxon>Sphingobacteriaceae</taxon>
        <taxon>Mucilaginibacter</taxon>
    </lineage>
</organism>
<comment type="caution">
    <text evidence="2">The sequence shown here is derived from an EMBL/GenBank/DDBJ whole genome shotgun (WGS) entry which is preliminary data.</text>
</comment>
<keyword evidence="1" id="KW-1133">Transmembrane helix</keyword>
<dbReference type="Proteomes" id="UP000282759">
    <property type="component" value="Unassembled WGS sequence"/>
</dbReference>
<proteinExistence type="predicted"/>
<evidence type="ECO:0000313" key="2">
    <source>
        <dbReference type="EMBL" id="RVT99784.1"/>
    </source>
</evidence>
<protein>
    <submittedName>
        <fullName evidence="2">Uncharacterized protein</fullName>
    </submittedName>
</protein>
<name>A0A3S2V0G2_9SPHI</name>
<dbReference type="AlphaFoldDB" id="A0A3S2V0G2"/>
<keyword evidence="3" id="KW-1185">Reference proteome</keyword>
<dbReference type="OrthoDB" id="1263230at2"/>
<dbReference type="EMBL" id="SACK01000007">
    <property type="protein sequence ID" value="RVT99784.1"/>
    <property type="molecule type" value="Genomic_DNA"/>
</dbReference>
<evidence type="ECO:0000313" key="3">
    <source>
        <dbReference type="Proteomes" id="UP000282759"/>
    </source>
</evidence>
<accession>A0A3S2V0G2</accession>
<feature type="transmembrane region" description="Helical" evidence="1">
    <location>
        <begin position="6"/>
        <end position="25"/>
    </location>
</feature>
<dbReference type="Pfam" id="PF16677">
    <property type="entry name" value="GP3_package"/>
    <property type="match status" value="1"/>
</dbReference>
<keyword evidence="1" id="KW-0472">Membrane</keyword>
<dbReference type="Gene3D" id="1.10.132.80">
    <property type="match status" value="1"/>
</dbReference>
<sequence length="166" mass="18677">MPKSLAIIRIFVFLVVQPIILYLMNSCFTSAGKLRTKICAYFKNLKKASPEINDTSTKTNASVKADSPATISGLMLHLGFNSRKEYDEYEKNGEFRDILKRARLRIEAEYEKKLHYQSSTGAIFALKNLGWNDREENESFNGAVTLSIEIVNSPHNPASAENEVAL</sequence>
<reference evidence="2 3" key="1">
    <citation type="submission" date="2019-01" db="EMBL/GenBank/DDBJ databases">
        <authorList>
            <person name="Chen W.-M."/>
        </authorList>
    </citation>
    <scope>NUCLEOTIDE SEQUENCE [LARGE SCALE GENOMIC DNA]</scope>
    <source>
        <strain evidence="2 3">YBJ-36</strain>
    </source>
</reference>
<evidence type="ECO:0000256" key="1">
    <source>
        <dbReference type="SAM" id="Phobius"/>
    </source>
</evidence>
<dbReference type="InterPro" id="IPR032066">
    <property type="entry name" value="GP3_package"/>
</dbReference>
<gene>
    <name evidence="2" type="ORF">EOD41_15185</name>
</gene>
<keyword evidence="1" id="KW-0812">Transmembrane</keyword>